<name>A0A0A9CAG6_ARUDO</name>
<protein>
    <submittedName>
        <fullName evidence="1">Uncharacterized protein</fullName>
    </submittedName>
</protein>
<reference evidence="1" key="2">
    <citation type="journal article" date="2015" name="Data Brief">
        <title>Shoot transcriptome of the giant reed, Arundo donax.</title>
        <authorList>
            <person name="Barrero R.A."/>
            <person name="Guerrero F.D."/>
            <person name="Moolhuijzen P."/>
            <person name="Goolsby J.A."/>
            <person name="Tidwell J."/>
            <person name="Bellgard S.E."/>
            <person name="Bellgard M.I."/>
        </authorList>
    </citation>
    <scope>NUCLEOTIDE SEQUENCE</scope>
    <source>
        <tissue evidence="1">Shoot tissue taken approximately 20 cm above the soil surface</tissue>
    </source>
</reference>
<sequence>MLMSPLLSHIERKILLILDTINLQFTGPDQNQARIIWNS</sequence>
<accession>A0A0A9CAG6</accession>
<proteinExistence type="predicted"/>
<dbReference type="EMBL" id="GBRH01227495">
    <property type="protein sequence ID" value="JAD70400.1"/>
    <property type="molecule type" value="Transcribed_RNA"/>
</dbReference>
<organism evidence="1">
    <name type="scientific">Arundo donax</name>
    <name type="common">Giant reed</name>
    <name type="synonym">Donax arundinaceus</name>
    <dbReference type="NCBI Taxonomy" id="35708"/>
    <lineage>
        <taxon>Eukaryota</taxon>
        <taxon>Viridiplantae</taxon>
        <taxon>Streptophyta</taxon>
        <taxon>Embryophyta</taxon>
        <taxon>Tracheophyta</taxon>
        <taxon>Spermatophyta</taxon>
        <taxon>Magnoliopsida</taxon>
        <taxon>Liliopsida</taxon>
        <taxon>Poales</taxon>
        <taxon>Poaceae</taxon>
        <taxon>PACMAD clade</taxon>
        <taxon>Arundinoideae</taxon>
        <taxon>Arundineae</taxon>
        <taxon>Arundo</taxon>
    </lineage>
</organism>
<evidence type="ECO:0000313" key="1">
    <source>
        <dbReference type="EMBL" id="JAD70400.1"/>
    </source>
</evidence>
<reference evidence="1" key="1">
    <citation type="submission" date="2014-09" db="EMBL/GenBank/DDBJ databases">
        <authorList>
            <person name="Magalhaes I.L.F."/>
            <person name="Oliveira U."/>
            <person name="Santos F.R."/>
            <person name="Vidigal T.H.D.A."/>
            <person name="Brescovit A.D."/>
            <person name="Santos A.J."/>
        </authorList>
    </citation>
    <scope>NUCLEOTIDE SEQUENCE</scope>
    <source>
        <tissue evidence="1">Shoot tissue taken approximately 20 cm above the soil surface</tissue>
    </source>
</reference>
<dbReference type="AlphaFoldDB" id="A0A0A9CAG6"/>